<keyword evidence="1 4" id="KW-0378">Hydrolase</keyword>
<dbReference type="RefSeq" id="WP_067657787.1">
    <property type="nucleotide sequence ID" value="NZ_FQXG01000002.1"/>
</dbReference>
<dbReference type="PANTHER" id="PTHR14226">
    <property type="entry name" value="NEUROPATHY TARGET ESTERASE/SWISS CHEESE D.MELANOGASTER"/>
    <property type="match status" value="1"/>
</dbReference>
<dbReference type="PROSITE" id="PS51257">
    <property type="entry name" value="PROKAR_LIPOPROTEIN"/>
    <property type="match status" value="1"/>
</dbReference>
<keyword evidence="7" id="KW-1185">Reference proteome</keyword>
<keyword evidence="2 4" id="KW-0442">Lipid degradation</keyword>
<feature type="short sequence motif" description="GXSXG" evidence="4">
    <location>
        <begin position="116"/>
        <end position="120"/>
    </location>
</feature>
<evidence type="ECO:0000313" key="7">
    <source>
        <dbReference type="Proteomes" id="UP000184268"/>
    </source>
</evidence>
<dbReference type="OrthoDB" id="9798773at2"/>
<sequence>MKQSRSLFALVAVVIAVSGCSSTHGLDVRVDQDNYRDAKVAHTSPIAKQEPLRVWADDDVELFYDAESGTTPVRVDGDRMSILALSGGGANGAFGAGVINGLYDSGQLADYSVVTGISAGSLIAPFVFVGGEQIHQLQEVMLGIDDKMVLGKRNFFNALLKDAFTNGKNMYEFIAEVYSPKMIEQIAEQHRAGRRLLIGTTQFDSGQLVVWNLGQIANSDLANRDALIHQVLAASSSIPGVFPPQFINVMANGAVMEELHVDGGLSEQMFFQPANVDYRKISEAQGLTETPQVHVIRNGMLKMPYSPTKDKGMALLNRSLKSLTIQQSRGDLYRMMYFSEVSDLSLSFTFIDDDFDGKKTTKAMFDQDYMQALYDYGYNKAVQNTLWAEQLP</sequence>
<dbReference type="InterPro" id="IPR016035">
    <property type="entry name" value="Acyl_Trfase/lysoPLipase"/>
</dbReference>
<dbReference type="Pfam" id="PF01734">
    <property type="entry name" value="Patatin"/>
    <property type="match status" value="1"/>
</dbReference>
<dbReference type="SUPFAM" id="SSF52151">
    <property type="entry name" value="FabD/lysophospholipase-like"/>
    <property type="match status" value="1"/>
</dbReference>
<dbReference type="PROSITE" id="PS51635">
    <property type="entry name" value="PNPLA"/>
    <property type="match status" value="1"/>
</dbReference>
<protein>
    <submittedName>
        <fullName evidence="6">Patatin-like phospholipase</fullName>
    </submittedName>
</protein>
<evidence type="ECO:0000256" key="3">
    <source>
        <dbReference type="ARBA" id="ARBA00023098"/>
    </source>
</evidence>
<dbReference type="Proteomes" id="UP000184268">
    <property type="component" value="Unassembled WGS sequence"/>
</dbReference>
<feature type="active site" description="Nucleophile" evidence="4">
    <location>
        <position position="118"/>
    </location>
</feature>
<name>A0A1M5R3T6_9GAMM</name>
<feature type="short sequence motif" description="DGA/G" evidence="4">
    <location>
        <begin position="262"/>
        <end position="264"/>
    </location>
</feature>
<feature type="domain" description="PNPLA" evidence="5">
    <location>
        <begin position="83"/>
        <end position="275"/>
    </location>
</feature>
<organism evidence="6 7">
    <name type="scientific">Ferrimonas marina</name>
    <dbReference type="NCBI Taxonomy" id="299255"/>
    <lineage>
        <taxon>Bacteria</taxon>
        <taxon>Pseudomonadati</taxon>
        <taxon>Pseudomonadota</taxon>
        <taxon>Gammaproteobacteria</taxon>
        <taxon>Alteromonadales</taxon>
        <taxon>Ferrimonadaceae</taxon>
        <taxon>Ferrimonas</taxon>
    </lineage>
</organism>
<keyword evidence="3 4" id="KW-0443">Lipid metabolism</keyword>
<feature type="active site" description="Proton acceptor" evidence="4">
    <location>
        <position position="262"/>
    </location>
</feature>
<evidence type="ECO:0000256" key="1">
    <source>
        <dbReference type="ARBA" id="ARBA00022801"/>
    </source>
</evidence>
<dbReference type="GO" id="GO:0016042">
    <property type="term" value="P:lipid catabolic process"/>
    <property type="evidence" value="ECO:0007669"/>
    <property type="project" value="UniProtKB-UniRule"/>
</dbReference>
<dbReference type="InterPro" id="IPR050301">
    <property type="entry name" value="NTE"/>
</dbReference>
<dbReference type="PANTHER" id="PTHR14226:SF74">
    <property type="entry name" value="BLR4684 PROTEIN"/>
    <property type="match status" value="1"/>
</dbReference>
<dbReference type="GO" id="GO:0016787">
    <property type="term" value="F:hydrolase activity"/>
    <property type="evidence" value="ECO:0007669"/>
    <property type="project" value="UniProtKB-UniRule"/>
</dbReference>
<gene>
    <name evidence="6" type="ORF">SAMN02745129_1468</name>
</gene>
<dbReference type="EMBL" id="FQXG01000002">
    <property type="protein sequence ID" value="SHH20818.1"/>
    <property type="molecule type" value="Genomic_DNA"/>
</dbReference>
<accession>A0A1M5R3T6</accession>
<dbReference type="AlphaFoldDB" id="A0A1M5R3T6"/>
<proteinExistence type="predicted"/>
<evidence type="ECO:0000313" key="6">
    <source>
        <dbReference type="EMBL" id="SHH20818.1"/>
    </source>
</evidence>
<dbReference type="Gene3D" id="3.40.1090.10">
    <property type="entry name" value="Cytosolic phospholipase A2 catalytic domain"/>
    <property type="match status" value="1"/>
</dbReference>
<evidence type="ECO:0000256" key="4">
    <source>
        <dbReference type="PROSITE-ProRule" id="PRU01161"/>
    </source>
</evidence>
<dbReference type="STRING" id="299255.SAMN02745129_1468"/>
<reference evidence="6 7" key="1">
    <citation type="submission" date="2016-11" db="EMBL/GenBank/DDBJ databases">
        <authorList>
            <person name="Jaros S."/>
            <person name="Januszkiewicz K."/>
            <person name="Wedrychowicz H."/>
        </authorList>
    </citation>
    <scope>NUCLEOTIDE SEQUENCE [LARGE SCALE GENOMIC DNA]</scope>
    <source>
        <strain evidence="6 7">DSM 16917</strain>
    </source>
</reference>
<dbReference type="InterPro" id="IPR002641">
    <property type="entry name" value="PNPLA_dom"/>
</dbReference>
<feature type="short sequence motif" description="GXGXXG" evidence="4">
    <location>
        <begin position="87"/>
        <end position="92"/>
    </location>
</feature>
<evidence type="ECO:0000259" key="5">
    <source>
        <dbReference type="PROSITE" id="PS51635"/>
    </source>
</evidence>
<evidence type="ECO:0000256" key="2">
    <source>
        <dbReference type="ARBA" id="ARBA00022963"/>
    </source>
</evidence>